<comment type="caution">
    <text evidence="2">The sequence shown here is derived from an EMBL/GenBank/DDBJ whole genome shotgun (WGS) entry which is preliminary data.</text>
</comment>
<keyword evidence="1" id="KW-1133">Transmembrane helix</keyword>
<sequence length="294" mass="32912">MDPTNLGGQGTEVLGLYDHFLRAINFMVAPYPFFYLFPTRRISRHLLDLQHTDTTVFTLRGVPKTLRGRDRFLHQLLSLGLWVCYKGTQTVVYSWLEPHLPKVVASTLTTIACAPIRMSWTYLVTSDENERDGASMTSLFAIRRATWQRFIATTILCDNFDLVTGLCLKSLFDAIAPFPSDEEILSGEATIPVSSSLTTAALILPTVMLLWIPETLISTYAATAALYQQSEVDKGWLYSVAEDIRTGIHSMSLQLCRGLAKDYLLGSVSVLGIALAPTAGWVLFRRHAWERDLM</sequence>
<keyword evidence="1" id="KW-0812">Transmembrane</keyword>
<name>A0A135UWU2_9PEZI</name>
<proteinExistence type="predicted"/>
<accession>A0A135UWU2</accession>
<feature type="transmembrane region" description="Helical" evidence="1">
    <location>
        <begin position="20"/>
        <end position="37"/>
    </location>
</feature>
<dbReference type="AlphaFoldDB" id="A0A135UWU2"/>
<organism evidence="2 3">
    <name type="scientific">Colletotrichum nymphaeae SA-01</name>
    <dbReference type="NCBI Taxonomy" id="1460502"/>
    <lineage>
        <taxon>Eukaryota</taxon>
        <taxon>Fungi</taxon>
        <taxon>Dikarya</taxon>
        <taxon>Ascomycota</taxon>
        <taxon>Pezizomycotina</taxon>
        <taxon>Sordariomycetes</taxon>
        <taxon>Hypocreomycetidae</taxon>
        <taxon>Glomerellales</taxon>
        <taxon>Glomerellaceae</taxon>
        <taxon>Colletotrichum</taxon>
        <taxon>Colletotrichum acutatum species complex</taxon>
    </lineage>
</organism>
<evidence type="ECO:0000313" key="3">
    <source>
        <dbReference type="Proteomes" id="UP000070054"/>
    </source>
</evidence>
<reference evidence="2 3" key="1">
    <citation type="submission" date="2014-02" db="EMBL/GenBank/DDBJ databases">
        <title>The genome sequence of Colletotrichum nymphaeae SA-01.</title>
        <authorList>
            <person name="Baroncelli R."/>
            <person name="Thon M.R."/>
        </authorList>
    </citation>
    <scope>NUCLEOTIDE SEQUENCE [LARGE SCALE GENOMIC DNA]</scope>
    <source>
        <strain evidence="2 3">SA-01</strain>
    </source>
</reference>
<protein>
    <submittedName>
        <fullName evidence="2">Uncharacterized protein</fullName>
    </submittedName>
</protein>
<evidence type="ECO:0000256" key="1">
    <source>
        <dbReference type="SAM" id="Phobius"/>
    </source>
</evidence>
<keyword evidence="1" id="KW-0472">Membrane</keyword>
<dbReference type="EMBL" id="JEMN01000045">
    <property type="protein sequence ID" value="KXH64878.1"/>
    <property type="molecule type" value="Genomic_DNA"/>
</dbReference>
<dbReference type="OrthoDB" id="10353325at2759"/>
<keyword evidence="3" id="KW-1185">Reference proteome</keyword>
<feature type="transmembrane region" description="Helical" evidence="1">
    <location>
        <begin position="263"/>
        <end position="284"/>
    </location>
</feature>
<dbReference type="Proteomes" id="UP000070054">
    <property type="component" value="Unassembled WGS sequence"/>
</dbReference>
<evidence type="ECO:0000313" key="2">
    <source>
        <dbReference type="EMBL" id="KXH64878.1"/>
    </source>
</evidence>
<gene>
    <name evidence="2" type="ORF">CNYM01_05817</name>
</gene>